<name>A0ACC2SIF5_9FUNG</name>
<evidence type="ECO:0000313" key="2">
    <source>
        <dbReference type="Proteomes" id="UP001165960"/>
    </source>
</evidence>
<dbReference type="Proteomes" id="UP001165960">
    <property type="component" value="Unassembled WGS sequence"/>
</dbReference>
<gene>
    <name evidence="1" type="ORF">DSO57_1014690</name>
</gene>
<evidence type="ECO:0000313" key="1">
    <source>
        <dbReference type="EMBL" id="KAJ9062067.1"/>
    </source>
</evidence>
<sequence>MTTPPSQSLAMTQDTLWGLVDRNPTEIPRPDHLAQQITPQTVFHKVTWCKQPAPNIRVKYNYLPAYQTDMKAPPTPKPDRLQPTPGLTPPIANKYAGIAYITLAGLVDTMVPAAGPWALVGQSASYLIKLAPLLWWALPSSQQSKLAAKANRPSPGTQYPDSKLK</sequence>
<protein>
    <submittedName>
        <fullName evidence="1">Uncharacterized protein</fullName>
    </submittedName>
</protein>
<proteinExistence type="predicted"/>
<dbReference type="EMBL" id="QTSX02005027">
    <property type="protein sequence ID" value="KAJ9062067.1"/>
    <property type="molecule type" value="Genomic_DNA"/>
</dbReference>
<accession>A0ACC2SIF5</accession>
<organism evidence="1 2">
    <name type="scientific">Entomophthora muscae</name>
    <dbReference type="NCBI Taxonomy" id="34485"/>
    <lineage>
        <taxon>Eukaryota</taxon>
        <taxon>Fungi</taxon>
        <taxon>Fungi incertae sedis</taxon>
        <taxon>Zoopagomycota</taxon>
        <taxon>Entomophthoromycotina</taxon>
        <taxon>Entomophthoromycetes</taxon>
        <taxon>Entomophthorales</taxon>
        <taxon>Entomophthoraceae</taxon>
        <taxon>Entomophthora</taxon>
    </lineage>
</organism>
<comment type="caution">
    <text evidence="1">The sequence shown here is derived from an EMBL/GenBank/DDBJ whole genome shotgun (WGS) entry which is preliminary data.</text>
</comment>
<keyword evidence="2" id="KW-1185">Reference proteome</keyword>
<reference evidence="1" key="1">
    <citation type="submission" date="2022-04" db="EMBL/GenBank/DDBJ databases">
        <title>Genome of the entomopathogenic fungus Entomophthora muscae.</title>
        <authorList>
            <person name="Elya C."/>
            <person name="Lovett B.R."/>
            <person name="Lee E."/>
            <person name="Macias A.M."/>
            <person name="Hajek A.E."/>
            <person name="De Bivort B.L."/>
            <person name="Kasson M.T."/>
            <person name="De Fine Licht H.H."/>
            <person name="Stajich J.E."/>
        </authorList>
    </citation>
    <scope>NUCLEOTIDE SEQUENCE</scope>
    <source>
        <strain evidence="1">Berkeley</strain>
    </source>
</reference>